<dbReference type="FunFam" id="1.20.81.30:FF:000001">
    <property type="entry name" value="Type II secretion system protein F"/>
    <property type="match status" value="1"/>
</dbReference>
<dbReference type="Gene3D" id="1.20.81.30">
    <property type="entry name" value="Type II secretion system (T2SS), domain F"/>
    <property type="match status" value="1"/>
</dbReference>
<evidence type="ECO:0000256" key="7">
    <source>
        <dbReference type="ARBA" id="ARBA00023136"/>
    </source>
</evidence>
<evidence type="ECO:0000256" key="4">
    <source>
        <dbReference type="ARBA" id="ARBA00022519"/>
    </source>
</evidence>
<evidence type="ECO:0000256" key="8">
    <source>
        <dbReference type="SAM" id="Phobius"/>
    </source>
</evidence>
<accession>A0A2M8LC20</accession>
<evidence type="ECO:0000256" key="6">
    <source>
        <dbReference type="ARBA" id="ARBA00022989"/>
    </source>
</evidence>
<dbReference type="InterPro" id="IPR042094">
    <property type="entry name" value="T2SS_GspF_sf"/>
</dbReference>
<dbReference type="Pfam" id="PF00482">
    <property type="entry name" value="T2SSF"/>
    <property type="match status" value="1"/>
</dbReference>
<gene>
    <name evidence="10" type="ORF">COV01_02585</name>
</gene>
<feature type="domain" description="Type II secretion system protein GspF" evidence="9">
    <location>
        <begin position="46"/>
        <end position="168"/>
    </location>
</feature>
<evidence type="ECO:0000313" key="10">
    <source>
        <dbReference type="EMBL" id="PJE74149.1"/>
    </source>
</evidence>
<evidence type="ECO:0000256" key="3">
    <source>
        <dbReference type="ARBA" id="ARBA00022475"/>
    </source>
</evidence>
<dbReference type="GO" id="GO:0005886">
    <property type="term" value="C:plasma membrane"/>
    <property type="evidence" value="ECO:0007669"/>
    <property type="project" value="UniProtKB-SubCell"/>
</dbReference>
<comment type="similarity">
    <text evidence="2">Belongs to the GSP F family.</text>
</comment>
<dbReference type="InterPro" id="IPR003004">
    <property type="entry name" value="GspF/PilC"/>
</dbReference>
<evidence type="ECO:0000313" key="11">
    <source>
        <dbReference type="Proteomes" id="UP000228700"/>
    </source>
</evidence>
<evidence type="ECO:0000256" key="5">
    <source>
        <dbReference type="ARBA" id="ARBA00022692"/>
    </source>
</evidence>
<keyword evidence="7 8" id="KW-0472">Membrane</keyword>
<evidence type="ECO:0000259" key="9">
    <source>
        <dbReference type="Pfam" id="PF00482"/>
    </source>
</evidence>
<dbReference type="PANTHER" id="PTHR30012:SF0">
    <property type="entry name" value="TYPE II SECRETION SYSTEM PROTEIN F-RELATED"/>
    <property type="match status" value="1"/>
</dbReference>
<comment type="caution">
    <text evidence="10">The sequence shown here is derived from an EMBL/GenBank/DDBJ whole genome shotgun (WGS) entry which is preliminary data.</text>
</comment>
<dbReference type="Proteomes" id="UP000228700">
    <property type="component" value="Unassembled WGS sequence"/>
</dbReference>
<feature type="non-terminal residue" evidence="10">
    <location>
        <position position="1"/>
    </location>
</feature>
<evidence type="ECO:0000256" key="1">
    <source>
        <dbReference type="ARBA" id="ARBA00004429"/>
    </source>
</evidence>
<proteinExistence type="inferred from homology"/>
<feature type="transmembrane region" description="Helical" evidence="8">
    <location>
        <begin position="149"/>
        <end position="172"/>
    </location>
</feature>
<evidence type="ECO:0000256" key="2">
    <source>
        <dbReference type="ARBA" id="ARBA00005745"/>
    </source>
</evidence>
<name>A0A2M8LC20_9BACT</name>
<protein>
    <recommendedName>
        <fullName evidence="9">Type II secretion system protein GspF domain-containing protein</fullName>
    </recommendedName>
</protein>
<reference evidence="11" key="1">
    <citation type="submission" date="2017-09" db="EMBL/GenBank/DDBJ databases">
        <title>Depth-based differentiation of microbial function through sediment-hosted aquifers and enrichment of novel symbionts in the deep terrestrial subsurface.</title>
        <authorList>
            <person name="Probst A.J."/>
            <person name="Ladd B."/>
            <person name="Jarett J.K."/>
            <person name="Geller-Mcgrath D.E."/>
            <person name="Sieber C.M.K."/>
            <person name="Emerson J.B."/>
            <person name="Anantharaman K."/>
            <person name="Thomas B.C."/>
            <person name="Malmstrom R."/>
            <person name="Stieglmeier M."/>
            <person name="Klingl A."/>
            <person name="Woyke T."/>
            <person name="Ryan C.M."/>
            <person name="Banfield J.F."/>
        </authorList>
    </citation>
    <scope>NUCLEOTIDE SEQUENCE [LARGE SCALE GENOMIC DNA]</scope>
</reference>
<keyword evidence="6 8" id="KW-1133">Transmembrane helix</keyword>
<keyword evidence="4" id="KW-0997">Cell inner membrane</keyword>
<keyword evidence="5 8" id="KW-0812">Transmembrane</keyword>
<organism evidence="10 11">
    <name type="scientific">Candidatus Taylorbacteria bacterium CG10_big_fil_rev_8_21_14_0_10_41_48</name>
    <dbReference type="NCBI Taxonomy" id="1975024"/>
    <lineage>
        <taxon>Bacteria</taxon>
        <taxon>Candidatus Tayloriibacteriota</taxon>
    </lineage>
</organism>
<dbReference type="PANTHER" id="PTHR30012">
    <property type="entry name" value="GENERAL SECRETION PATHWAY PROTEIN"/>
    <property type="match status" value="1"/>
</dbReference>
<sequence>ALVSALLISLFLILRTPFGKRAKDKFFIKIPIIGVIVKEVNSARTARTLSSLLSSGVDVVTAISITTEVVQNSYFREVLKDASVSVQKGEPFAKPFMKNEDLYPPLVAEMISVGEETGALTDMLTQLAVFYEEEVSRKTKDMATVIEPFLMIIIGIAVGFFAISMISPIYSLSENF</sequence>
<dbReference type="AlphaFoldDB" id="A0A2M8LC20"/>
<dbReference type="EMBL" id="PFEQ01000011">
    <property type="protein sequence ID" value="PJE74149.1"/>
    <property type="molecule type" value="Genomic_DNA"/>
</dbReference>
<comment type="subcellular location">
    <subcellularLocation>
        <location evidence="1">Cell inner membrane</location>
        <topology evidence="1">Multi-pass membrane protein</topology>
    </subcellularLocation>
</comment>
<keyword evidence="3" id="KW-1003">Cell membrane</keyword>
<dbReference type="InterPro" id="IPR018076">
    <property type="entry name" value="T2SS_GspF_dom"/>
</dbReference>